<dbReference type="PANTHER" id="PTHR42951">
    <property type="entry name" value="METALLO-BETA-LACTAMASE DOMAIN-CONTAINING"/>
    <property type="match status" value="1"/>
</dbReference>
<comment type="catalytic activity">
    <reaction evidence="1">
        <text>a beta-lactam + H2O = a substituted beta-amino acid</text>
        <dbReference type="Rhea" id="RHEA:20401"/>
        <dbReference type="ChEBI" id="CHEBI:15377"/>
        <dbReference type="ChEBI" id="CHEBI:35627"/>
        <dbReference type="ChEBI" id="CHEBI:140347"/>
        <dbReference type="EC" id="3.5.2.6"/>
    </reaction>
</comment>
<dbReference type="Proteomes" id="UP000601361">
    <property type="component" value="Unassembled WGS sequence"/>
</dbReference>
<dbReference type="InterPro" id="IPR001279">
    <property type="entry name" value="Metallo-B-lactamas"/>
</dbReference>
<evidence type="ECO:0000256" key="10">
    <source>
        <dbReference type="ARBA" id="ARBA00022801"/>
    </source>
</evidence>
<dbReference type="InterPro" id="IPR050855">
    <property type="entry name" value="NDM-1-like"/>
</dbReference>
<keyword evidence="12" id="KW-0046">Antibiotic resistance</keyword>
<evidence type="ECO:0000256" key="1">
    <source>
        <dbReference type="ARBA" id="ARBA00001526"/>
    </source>
</evidence>
<dbReference type="Gene3D" id="3.60.15.10">
    <property type="entry name" value="Ribonuclease Z/Hydroxyacylglutathione hydrolase-like"/>
    <property type="match status" value="1"/>
</dbReference>
<comment type="caution">
    <text evidence="14">The sequence shown here is derived from an EMBL/GenBank/DDBJ whole genome shotgun (WGS) entry which is preliminary data.</text>
</comment>
<evidence type="ECO:0000256" key="3">
    <source>
        <dbReference type="ARBA" id="ARBA00004418"/>
    </source>
</evidence>
<dbReference type="PANTHER" id="PTHR42951:SF4">
    <property type="entry name" value="ACYL-COENZYME A THIOESTERASE MBLAC2"/>
    <property type="match status" value="1"/>
</dbReference>
<gene>
    <name evidence="14" type="primary">bla</name>
    <name evidence="14" type="ORF">GCM10011378_00200</name>
</gene>
<name>A0ABQ1WEF3_9BACT</name>
<evidence type="ECO:0000256" key="5">
    <source>
        <dbReference type="ARBA" id="ARBA00011245"/>
    </source>
</evidence>
<evidence type="ECO:0000256" key="12">
    <source>
        <dbReference type="ARBA" id="ARBA00023251"/>
    </source>
</evidence>
<reference evidence="15" key="1">
    <citation type="journal article" date="2019" name="Int. J. Syst. Evol. Microbiol.">
        <title>The Global Catalogue of Microorganisms (GCM) 10K type strain sequencing project: providing services to taxonomists for standard genome sequencing and annotation.</title>
        <authorList>
            <consortium name="The Broad Institute Genomics Platform"/>
            <consortium name="The Broad Institute Genome Sequencing Center for Infectious Disease"/>
            <person name="Wu L."/>
            <person name="Ma J."/>
        </authorList>
    </citation>
    <scope>NUCLEOTIDE SEQUENCE [LARGE SCALE GENOMIC DNA]</scope>
    <source>
        <strain evidence="15">CGMCC 1.12990</strain>
    </source>
</reference>
<evidence type="ECO:0000313" key="14">
    <source>
        <dbReference type="EMBL" id="GGG27367.1"/>
    </source>
</evidence>
<evidence type="ECO:0000256" key="9">
    <source>
        <dbReference type="ARBA" id="ARBA00022764"/>
    </source>
</evidence>
<dbReference type="InterPro" id="IPR058199">
    <property type="entry name" value="BlaB//VIM/IMP-1"/>
</dbReference>
<dbReference type="NCBIfam" id="NF012229">
    <property type="entry name" value="bla_class_B_core"/>
    <property type="match status" value="1"/>
</dbReference>
<keyword evidence="10" id="KW-0378">Hydrolase</keyword>
<evidence type="ECO:0000256" key="6">
    <source>
        <dbReference type="ARBA" id="ARBA00012865"/>
    </source>
</evidence>
<evidence type="ECO:0000256" key="11">
    <source>
        <dbReference type="ARBA" id="ARBA00022833"/>
    </source>
</evidence>
<comment type="cofactor">
    <cofactor evidence="2">
        <name>Zn(2+)</name>
        <dbReference type="ChEBI" id="CHEBI:29105"/>
    </cofactor>
</comment>
<comment type="similarity">
    <text evidence="4">Belongs to the metallo-beta-lactamase superfamily. Class-B beta-lactamase family.</text>
</comment>
<feature type="domain" description="Metallo-beta-lactamase" evidence="13">
    <location>
        <begin position="27"/>
        <end position="199"/>
    </location>
</feature>
<evidence type="ECO:0000259" key="13">
    <source>
        <dbReference type="SMART" id="SM00849"/>
    </source>
</evidence>
<dbReference type="InterPro" id="IPR036866">
    <property type="entry name" value="RibonucZ/Hydroxyglut_hydro"/>
</dbReference>
<evidence type="ECO:0000256" key="2">
    <source>
        <dbReference type="ARBA" id="ARBA00001947"/>
    </source>
</evidence>
<keyword evidence="9" id="KW-0574">Periplasm</keyword>
<dbReference type="InterPro" id="IPR001018">
    <property type="entry name" value="Beta-lactamase_class-B_CS"/>
</dbReference>
<protein>
    <recommendedName>
        <fullName evidence="6">beta-lactamase</fullName>
        <ecNumber evidence="6">3.5.2.6</ecNumber>
    </recommendedName>
</protein>
<dbReference type="EMBL" id="BMGS01000001">
    <property type="protein sequence ID" value="GGG27367.1"/>
    <property type="molecule type" value="Genomic_DNA"/>
</dbReference>
<dbReference type="EC" id="3.5.2.6" evidence="6"/>
<evidence type="ECO:0000256" key="4">
    <source>
        <dbReference type="ARBA" id="ARBA00005250"/>
    </source>
</evidence>
<comment type="subcellular location">
    <subcellularLocation>
        <location evidence="3">Periplasm</location>
    </subcellularLocation>
</comment>
<keyword evidence="15" id="KW-1185">Reference proteome</keyword>
<evidence type="ECO:0000313" key="15">
    <source>
        <dbReference type="Proteomes" id="UP000601361"/>
    </source>
</evidence>
<proteinExistence type="inferred from homology"/>
<keyword evidence="7" id="KW-0479">Metal-binding</keyword>
<keyword evidence="8" id="KW-0732">Signal</keyword>
<evidence type="ECO:0000256" key="7">
    <source>
        <dbReference type="ARBA" id="ARBA00022723"/>
    </source>
</evidence>
<evidence type="ECO:0000256" key="8">
    <source>
        <dbReference type="ARBA" id="ARBA00022729"/>
    </source>
</evidence>
<keyword evidence="11" id="KW-0862">Zinc</keyword>
<dbReference type="NCBIfam" id="NF033088">
    <property type="entry name" value="bla_subclass_B1"/>
    <property type="match status" value="1"/>
</dbReference>
<organism evidence="14 15">
    <name type="scientific">Hymenobacter glacieicola</name>
    <dbReference type="NCBI Taxonomy" id="1562124"/>
    <lineage>
        <taxon>Bacteria</taxon>
        <taxon>Pseudomonadati</taxon>
        <taxon>Bacteroidota</taxon>
        <taxon>Cytophagia</taxon>
        <taxon>Cytophagales</taxon>
        <taxon>Hymenobacteraceae</taxon>
        <taxon>Hymenobacter</taxon>
    </lineage>
</organism>
<dbReference type="PROSITE" id="PS00743">
    <property type="entry name" value="BETA_LACTAMASE_B_1"/>
    <property type="match status" value="1"/>
</dbReference>
<sequence>MRVRAVAPHVYVHTSYHTYPGTTAPVPSNGLIVQTSKGAVLIDTAWDPEQTLRLLRWIADSLHQRVRLAIVTHAHDDRTGGLAVLQANGIKVYSTPLTARRFRQLHPQALPPTAALKPYTLIRAGRTRLELFFPGPAHAPDNLVAWLPRQKVLFGGCMVREQAATALGNLDDAQPARWPASLRTVATRYPKARVVVPGHGQWGGTELLTHTAKLLREAAGRKPPTALRETKL</sequence>
<dbReference type="Pfam" id="PF00753">
    <property type="entry name" value="Lactamase_B"/>
    <property type="match status" value="1"/>
</dbReference>
<comment type="subunit">
    <text evidence="5">Monomer.</text>
</comment>
<accession>A0ABQ1WEF3</accession>
<dbReference type="SMART" id="SM00849">
    <property type="entry name" value="Lactamase_B"/>
    <property type="match status" value="1"/>
</dbReference>
<dbReference type="SUPFAM" id="SSF56281">
    <property type="entry name" value="Metallo-hydrolase/oxidoreductase"/>
    <property type="match status" value="1"/>
</dbReference>